<organism evidence="1 2">
    <name type="scientific">Anaplasma platys</name>
    <dbReference type="NCBI Taxonomy" id="949"/>
    <lineage>
        <taxon>Bacteria</taxon>
        <taxon>Pseudomonadati</taxon>
        <taxon>Pseudomonadota</taxon>
        <taxon>Alphaproteobacteria</taxon>
        <taxon>Rickettsiales</taxon>
        <taxon>Anaplasmataceae</taxon>
        <taxon>Anaplasma</taxon>
    </lineage>
</organism>
<gene>
    <name evidence="1" type="ORF">ANPL_03005</name>
</gene>
<evidence type="ECO:0000313" key="1">
    <source>
        <dbReference type="EMBL" id="QJC27657.1"/>
    </source>
</evidence>
<dbReference type="Proteomes" id="UP000500930">
    <property type="component" value="Chromosome"/>
</dbReference>
<sequence length="834" mass="91195">MEKLSPDSIKAVINSVVETLNAICAAKPSQLRNETIRSTVTSVRKLLADSLENLNLYEDFDPQPFGGLLLDAAISLFSCLDFSSSSVDSIATQIESAIVDLCCIAKAVNLLHKDVEVEPPHRAALLTFSAHGTFDGVTHLGCLWSFTNALLSLAGALKDGDQDKHKITRLALSTATLSGLLYGGTAVGKSRKLSPPLKKISRAALSLVDAVKQSVLINASRALSPKLEKQLWHVEYICMFTRRIVDSMQSETLRLRGVTQPNLIKFFLYDFVHTLDTLCHCAVKAYGYLPSDWSKPIDKALGHFTHVEQALAKTKINEEKLHKCVVEKTAKALKELQTLNGRMAESSTSISPLPKFLISRAVDSCTSASSNSTISTPSVTEESTKKGISNLLKKFNKRASVAIPRVSSPIAPSHLYLDSSTFSTSNLSTEQLGEAIHNVRTDLQKVCSVDSMSPNKQVVDSVNLELFYLLKHVLAFGTNLDLHNVEQKLTQTILSLSECILGNTKIDSYSHVIECAVSDLCKGLKTIQQKTSQLNCARDASPQGTYPVVVSRLALSEVARALLFMSGQSNENVKEILLEHSVLIALLSGILGDNQDPQHRMAIEDMLIKEVESARNIVAEMDVNTEYLTGDDVFSTVVDKELAHHLFSNALAAINPTKYANSSDSVLRSHMLKTALMNTISAMKAVEELRETTQGIGTKAKDVKNILHGLHKFTEEISNTSSNPSKSARNAKKLYKSLSSLAAKTTDHVTAHPLVKEAALNCQNLYFTTITESKFVSAKQYVKVVPMLDKPGYSAETPNSKAFKNAYKEELKNAAGYREVANHAGTSHRSKVYT</sequence>
<dbReference type="AlphaFoldDB" id="A0A858PYK9"/>
<dbReference type="KEGG" id="aplt:ANPL_03005"/>
<evidence type="ECO:0000313" key="2">
    <source>
        <dbReference type="Proteomes" id="UP000500930"/>
    </source>
</evidence>
<reference evidence="1 2" key="1">
    <citation type="journal article" date="2020" name="Pathogens">
        <title>First Whole Genome Sequence of Anaplasma platys, an Obligate Intracellular Rickettsial Pathogen of Dogs.</title>
        <authorList>
            <person name="Llanes A."/>
            <person name="Rajeev S."/>
        </authorList>
    </citation>
    <scope>NUCLEOTIDE SEQUENCE [LARGE SCALE GENOMIC DNA]</scope>
    <source>
        <strain evidence="1 2">S3</strain>
    </source>
</reference>
<dbReference type="EMBL" id="CP046391">
    <property type="protein sequence ID" value="QJC27657.1"/>
    <property type="molecule type" value="Genomic_DNA"/>
</dbReference>
<protein>
    <submittedName>
        <fullName evidence="1">Uncharacterized protein</fullName>
    </submittedName>
</protein>
<name>A0A858PYK9_9RICK</name>
<proteinExistence type="predicted"/>
<keyword evidence="2" id="KW-1185">Reference proteome</keyword>
<accession>A0A858PYK9</accession>